<name>A0A6N2L7M3_SALVM</name>
<organism evidence="1">
    <name type="scientific">Salix viminalis</name>
    <name type="common">Common osier</name>
    <name type="synonym">Basket willow</name>
    <dbReference type="NCBI Taxonomy" id="40686"/>
    <lineage>
        <taxon>Eukaryota</taxon>
        <taxon>Viridiplantae</taxon>
        <taxon>Streptophyta</taxon>
        <taxon>Embryophyta</taxon>
        <taxon>Tracheophyta</taxon>
        <taxon>Spermatophyta</taxon>
        <taxon>Magnoliopsida</taxon>
        <taxon>eudicotyledons</taxon>
        <taxon>Gunneridae</taxon>
        <taxon>Pentapetalae</taxon>
        <taxon>rosids</taxon>
        <taxon>fabids</taxon>
        <taxon>Malpighiales</taxon>
        <taxon>Salicaceae</taxon>
        <taxon>Saliceae</taxon>
        <taxon>Salix</taxon>
    </lineage>
</organism>
<reference evidence="1" key="1">
    <citation type="submission" date="2019-03" db="EMBL/GenBank/DDBJ databases">
        <authorList>
            <person name="Mank J."/>
            <person name="Almeida P."/>
        </authorList>
    </citation>
    <scope>NUCLEOTIDE SEQUENCE</scope>
    <source>
        <strain evidence="1">78183</strain>
    </source>
</reference>
<protein>
    <submittedName>
        <fullName evidence="1">Uncharacterized protein</fullName>
    </submittedName>
</protein>
<dbReference type="AlphaFoldDB" id="A0A6N2L7M3"/>
<proteinExistence type="predicted"/>
<sequence>MYNRIHVIHLIGFSHLMKLPCRWIMDVQGLV</sequence>
<gene>
    <name evidence="1" type="ORF">SVIM_LOCUS193544</name>
</gene>
<evidence type="ECO:0000313" key="1">
    <source>
        <dbReference type="EMBL" id="VFU37132.1"/>
    </source>
</evidence>
<accession>A0A6N2L7M3</accession>
<dbReference type="EMBL" id="CAADRP010001224">
    <property type="protein sequence ID" value="VFU37132.1"/>
    <property type="molecule type" value="Genomic_DNA"/>
</dbReference>